<dbReference type="EC" id="3.1.3.16" evidence="4"/>
<dbReference type="GO" id="GO:0004722">
    <property type="term" value="F:protein serine/threonine phosphatase activity"/>
    <property type="evidence" value="ECO:0007669"/>
    <property type="project" value="UniProtKB-EC"/>
</dbReference>
<accession>A0ABC9DB06</accession>
<feature type="domain" description="PPM-type phosphatase" evidence="14">
    <location>
        <begin position="111"/>
        <end position="442"/>
    </location>
</feature>
<keyword evidence="16" id="KW-1185">Reference proteome</keyword>
<evidence type="ECO:0000256" key="13">
    <source>
        <dbReference type="SAM" id="MobiDB-lite"/>
    </source>
</evidence>
<gene>
    <name evidence="15" type="ORF">URODEC1_LOCUS83584</name>
</gene>
<evidence type="ECO:0000256" key="10">
    <source>
        <dbReference type="ARBA" id="ARBA00047761"/>
    </source>
</evidence>
<comment type="similarity">
    <text evidence="3 12">Belongs to the PP2C family.</text>
</comment>
<feature type="region of interest" description="Disordered" evidence="13">
    <location>
        <begin position="55"/>
        <end position="82"/>
    </location>
</feature>
<reference evidence="16" key="1">
    <citation type="submission" date="2024-06" db="EMBL/GenBank/DDBJ databases">
        <authorList>
            <person name="Ryan C."/>
        </authorList>
    </citation>
    <scope>NUCLEOTIDE SEQUENCE [LARGE SCALE GENOMIC DNA]</scope>
</reference>
<proteinExistence type="inferred from homology"/>
<comment type="cofactor">
    <cofactor evidence="2">
        <name>Mg(2+)</name>
        <dbReference type="ChEBI" id="CHEBI:18420"/>
    </cofactor>
</comment>
<evidence type="ECO:0000256" key="3">
    <source>
        <dbReference type="ARBA" id="ARBA00006702"/>
    </source>
</evidence>
<evidence type="ECO:0000256" key="1">
    <source>
        <dbReference type="ARBA" id="ARBA00001936"/>
    </source>
</evidence>
<dbReference type="CDD" id="cd00143">
    <property type="entry name" value="PP2Cc"/>
    <property type="match status" value="1"/>
</dbReference>
<dbReference type="PROSITE" id="PS01032">
    <property type="entry name" value="PPM_1"/>
    <property type="match status" value="1"/>
</dbReference>
<evidence type="ECO:0000256" key="9">
    <source>
        <dbReference type="ARBA" id="ARBA00023211"/>
    </source>
</evidence>
<reference evidence="15 16" key="2">
    <citation type="submission" date="2024-10" db="EMBL/GenBank/DDBJ databases">
        <authorList>
            <person name="Ryan C."/>
        </authorList>
    </citation>
    <scope>NUCLEOTIDE SEQUENCE [LARGE SCALE GENOMIC DNA]</scope>
</reference>
<dbReference type="InterPro" id="IPR001932">
    <property type="entry name" value="PPM-type_phosphatase-like_dom"/>
</dbReference>
<sequence length="447" mass="47726">MGSTAGGDDGNPTPAAAAPLSIMEFLHGRRRILEPPRAVTTTAGPPSWARRVRLRTAGAEASSSSPAVGSAGSRAQQGGDDGAEERWLELTLRPPAGPPRLRVAAPAWPVAFGYLSTQGRLPYMEDTVSLRPGFHTWVDGSPMHFFAVFDGHGGTHVSELCRDRMHEFLADELVREAASFLVRRELATAAVIGTSSFAAAAPAWAEQQEEELAWRAALARAFGRIDAMAAIPCACGRVVARPPPCECPRSVFTGYVGSTAVVALLVRGTVVVANCGDSRAVLCRGPATGAPSVPLSYDHKPNRADELARIHAVGAQVMYKRVRGVLAMTRALGDRKLRPEVIAEPEITITKRTSDDQCLILASDGMWDVISNETACHVARQCLEHGNSPPIDPSAASSSTVAAASSRVHGAERRCFHAAWVLGRLALARETADNISVIVVDLRQREW</sequence>
<dbReference type="GO" id="GO:0046872">
    <property type="term" value="F:metal ion binding"/>
    <property type="evidence" value="ECO:0007669"/>
    <property type="project" value="UniProtKB-KW"/>
</dbReference>
<keyword evidence="9" id="KW-0464">Manganese</keyword>
<evidence type="ECO:0000256" key="8">
    <source>
        <dbReference type="ARBA" id="ARBA00022912"/>
    </source>
</evidence>
<keyword evidence="6 12" id="KW-0378">Hydrolase</keyword>
<dbReference type="Pfam" id="PF00481">
    <property type="entry name" value="PP2C"/>
    <property type="match status" value="2"/>
</dbReference>
<dbReference type="Proteomes" id="UP001497457">
    <property type="component" value="Chromosome 32b"/>
</dbReference>
<protein>
    <recommendedName>
        <fullName evidence="4">protein-serine/threonine phosphatase</fullName>
        <ecNumber evidence="4">3.1.3.16</ecNumber>
    </recommendedName>
</protein>
<evidence type="ECO:0000256" key="2">
    <source>
        <dbReference type="ARBA" id="ARBA00001946"/>
    </source>
</evidence>
<comment type="catalytic activity">
    <reaction evidence="11">
        <text>O-phospho-L-threonyl-[protein] + H2O = L-threonyl-[protein] + phosphate</text>
        <dbReference type="Rhea" id="RHEA:47004"/>
        <dbReference type="Rhea" id="RHEA-COMP:11060"/>
        <dbReference type="Rhea" id="RHEA-COMP:11605"/>
        <dbReference type="ChEBI" id="CHEBI:15377"/>
        <dbReference type="ChEBI" id="CHEBI:30013"/>
        <dbReference type="ChEBI" id="CHEBI:43474"/>
        <dbReference type="ChEBI" id="CHEBI:61977"/>
        <dbReference type="EC" id="3.1.3.16"/>
    </reaction>
</comment>
<evidence type="ECO:0000256" key="11">
    <source>
        <dbReference type="ARBA" id="ARBA00048336"/>
    </source>
</evidence>
<evidence type="ECO:0000313" key="15">
    <source>
        <dbReference type="EMBL" id="CAL5035649.1"/>
    </source>
</evidence>
<comment type="cofactor">
    <cofactor evidence="1">
        <name>Mn(2+)</name>
        <dbReference type="ChEBI" id="CHEBI:29035"/>
    </cofactor>
</comment>
<dbReference type="PANTHER" id="PTHR47992">
    <property type="entry name" value="PROTEIN PHOSPHATASE"/>
    <property type="match status" value="1"/>
</dbReference>
<comment type="catalytic activity">
    <reaction evidence="10">
        <text>O-phospho-L-seryl-[protein] + H2O = L-seryl-[protein] + phosphate</text>
        <dbReference type="Rhea" id="RHEA:20629"/>
        <dbReference type="Rhea" id="RHEA-COMP:9863"/>
        <dbReference type="Rhea" id="RHEA-COMP:11604"/>
        <dbReference type="ChEBI" id="CHEBI:15377"/>
        <dbReference type="ChEBI" id="CHEBI:29999"/>
        <dbReference type="ChEBI" id="CHEBI:43474"/>
        <dbReference type="ChEBI" id="CHEBI:83421"/>
        <dbReference type="EC" id="3.1.3.16"/>
    </reaction>
</comment>
<keyword evidence="5" id="KW-0479">Metal-binding</keyword>
<evidence type="ECO:0000256" key="12">
    <source>
        <dbReference type="RuleBase" id="RU003465"/>
    </source>
</evidence>
<keyword evidence="8 12" id="KW-0904">Protein phosphatase</keyword>
<dbReference type="SMART" id="SM00332">
    <property type="entry name" value="PP2Cc"/>
    <property type="match status" value="1"/>
</dbReference>
<organism evidence="15 16">
    <name type="scientific">Urochloa decumbens</name>
    <dbReference type="NCBI Taxonomy" id="240449"/>
    <lineage>
        <taxon>Eukaryota</taxon>
        <taxon>Viridiplantae</taxon>
        <taxon>Streptophyta</taxon>
        <taxon>Embryophyta</taxon>
        <taxon>Tracheophyta</taxon>
        <taxon>Spermatophyta</taxon>
        <taxon>Magnoliopsida</taxon>
        <taxon>Liliopsida</taxon>
        <taxon>Poales</taxon>
        <taxon>Poaceae</taxon>
        <taxon>PACMAD clade</taxon>
        <taxon>Panicoideae</taxon>
        <taxon>Panicodae</taxon>
        <taxon>Paniceae</taxon>
        <taxon>Melinidinae</taxon>
        <taxon>Urochloa</taxon>
    </lineage>
</organism>
<evidence type="ECO:0000256" key="5">
    <source>
        <dbReference type="ARBA" id="ARBA00022723"/>
    </source>
</evidence>
<evidence type="ECO:0000313" key="16">
    <source>
        <dbReference type="Proteomes" id="UP001497457"/>
    </source>
</evidence>
<dbReference type="Gene3D" id="3.60.40.10">
    <property type="entry name" value="PPM-type phosphatase domain"/>
    <property type="match status" value="1"/>
</dbReference>
<evidence type="ECO:0000256" key="7">
    <source>
        <dbReference type="ARBA" id="ARBA00022842"/>
    </source>
</evidence>
<evidence type="ECO:0000256" key="4">
    <source>
        <dbReference type="ARBA" id="ARBA00013081"/>
    </source>
</evidence>
<evidence type="ECO:0000256" key="6">
    <source>
        <dbReference type="ARBA" id="ARBA00022801"/>
    </source>
</evidence>
<dbReference type="InterPro" id="IPR015655">
    <property type="entry name" value="PP2C"/>
</dbReference>
<dbReference type="PROSITE" id="PS51746">
    <property type="entry name" value="PPM_2"/>
    <property type="match status" value="1"/>
</dbReference>
<dbReference type="InterPro" id="IPR000222">
    <property type="entry name" value="PP2C_BS"/>
</dbReference>
<dbReference type="SUPFAM" id="SSF81606">
    <property type="entry name" value="PP2C-like"/>
    <property type="match status" value="1"/>
</dbReference>
<dbReference type="AlphaFoldDB" id="A0ABC9DB06"/>
<name>A0ABC9DB06_9POAL</name>
<dbReference type="InterPro" id="IPR036457">
    <property type="entry name" value="PPM-type-like_dom_sf"/>
</dbReference>
<keyword evidence="7" id="KW-0460">Magnesium</keyword>
<feature type="compositionally biased region" description="Low complexity" evidence="13">
    <location>
        <begin position="57"/>
        <end position="75"/>
    </location>
</feature>
<evidence type="ECO:0000259" key="14">
    <source>
        <dbReference type="PROSITE" id="PS51746"/>
    </source>
</evidence>
<dbReference type="EMBL" id="OZ075142">
    <property type="protein sequence ID" value="CAL5035649.1"/>
    <property type="molecule type" value="Genomic_DNA"/>
</dbReference>